<organism evidence="1 2">
    <name type="scientific">Pistacia integerrima</name>
    <dbReference type="NCBI Taxonomy" id="434235"/>
    <lineage>
        <taxon>Eukaryota</taxon>
        <taxon>Viridiplantae</taxon>
        <taxon>Streptophyta</taxon>
        <taxon>Embryophyta</taxon>
        <taxon>Tracheophyta</taxon>
        <taxon>Spermatophyta</taxon>
        <taxon>Magnoliopsida</taxon>
        <taxon>eudicotyledons</taxon>
        <taxon>Gunneridae</taxon>
        <taxon>Pentapetalae</taxon>
        <taxon>rosids</taxon>
        <taxon>malvids</taxon>
        <taxon>Sapindales</taxon>
        <taxon>Anacardiaceae</taxon>
        <taxon>Pistacia</taxon>
    </lineage>
</organism>
<comment type="caution">
    <text evidence="1">The sequence shown here is derived from an EMBL/GenBank/DDBJ whole genome shotgun (WGS) entry which is preliminary data.</text>
</comment>
<dbReference type="Proteomes" id="UP001163603">
    <property type="component" value="Chromosome 5"/>
</dbReference>
<name>A0ACC0YR47_9ROSI</name>
<dbReference type="EMBL" id="CM047740">
    <property type="protein sequence ID" value="KAJ0040007.1"/>
    <property type="molecule type" value="Genomic_DNA"/>
</dbReference>
<accession>A0ACC0YR47</accession>
<keyword evidence="2" id="KW-1185">Reference proteome</keyword>
<protein>
    <submittedName>
        <fullName evidence="1">Uncharacterized protein</fullName>
    </submittedName>
</protein>
<evidence type="ECO:0000313" key="1">
    <source>
        <dbReference type="EMBL" id="KAJ0040007.1"/>
    </source>
</evidence>
<evidence type="ECO:0000313" key="2">
    <source>
        <dbReference type="Proteomes" id="UP001163603"/>
    </source>
</evidence>
<reference evidence="2" key="1">
    <citation type="journal article" date="2023" name="G3 (Bethesda)">
        <title>Genome assembly and association tests identify interacting loci associated with vigor, precocity, and sex in interspecific pistachio rootstocks.</title>
        <authorList>
            <person name="Palmer W."/>
            <person name="Jacygrad E."/>
            <person name="Sagayaradj S."/>
            <person name="Cavanaugh K."/>
            <person name="Han R."/>
            <person name="Bertier L."/>
            <person name="Beede B."/>
            <person name="Kafkas S."/>
            <person name="Golino D."/>
            <person name="Preece J."/>
            <person name="Michelmore R."/>
        </authorList>
    </citation>
    <scope>NUCLEOTIDE SEQUENCE [LARGE SCALE GENOMIC DNA]</scope>
</reference>
<sequence length="541" mass="61631">MDNISFSQRDEDGRIPKESDVETPILIPIHATSTHSDFMKKRMAYYSTVLLLLYLSWVLSFSLVCSQNDLPVKAASIGNWLLIEGWMKPSLFDGIPNKDLLDGTQVQFMSTQQKKYLSAENGGGKNLIINGSSASSSETFRLWRINETFFNLRVSNKQFVGLENEGQGSKLVAVSTSPKSSEIFQIIRKEDDKNRVHLQASNGQFLQVKSDADITADGNGSSWDDDDPSVFTMIIGSGLQGEYQLTNGYGPDKAPQIMKDHWNTYITEEDFNFMSQNGINAVRIPIGWWIMYDPNPPKPFVGGSLEALDNAFKWSEKYKLKVIVDLHGLRVSQNGFAHSASRDGFQEWGSSDIQETVDIIDFLAKRYANQPSLLAIELMNEPRSPGTNLDDLKKFYKDGYDAVRKYTKDAYVIFSNRLGGDLKELISFSNSFSRVVIDIHMYNLFWMGFDNMTVQQNIDYIYNSRGSDIKSVSDQGPLVFIGEWTSEWDVKNASKEDYQKFAKAELEVYGRASFGWAYWAYKCDEIHWSLKWMIENRFIML</sequence>
<proteinExistence type="predicted"/>
<gene>
    <name evidence="1" type="ORF">Pint_26639</name>
</gene>